<evidence type="ECO:0000256" key="1">
    <source>
        <dbReference type="ARBA" id="ARBA00004123"/>
    </source>
</evidence>
<organism evidence="6 7">
    <name type="scientific">Rhizoctonia solani</name>
    <dbReference type="NCBI Taxonomy" id="456999"/>
    <lineage>
        <taxon>Eukaryota</taxon>
        <taxon>Fungi</taxon>
        <taxon>Dikarya</taxon>
        <taxon>Basidiomycota</taxon>
        <taxon>Agaricomycotina</taxon>
        <taxon>Agaricomycetes</taxon>
        <taxon>Cantharellales</taxon>
        <taxon>Ceratobasidiaceae</taxon>
        <taxon>Rhizoctonia</taxon>
    </lineage>
</organism>
<evidence type="ECO:0000256" key="3">
    <source>
        <dbReference type="ARBA" id="ARBA00023242"/>
    </source>
</evidence>
<gene>
    <name evidence="6" type="ORF">RDB_LOCUS5823</name>
</gene>
<feature type="compositionally biased region" description="Low complexity" evidence="5">
    <location>
        <begin position="174"/>
        <end position="185"/>
    </location>
</feature>
<dbReference type="AlphaFoldDB" id="A0A8H2WIM5"/>
<dbReference type="InterPro" id="IPR036600">
    <property type="entry name" value="PAH_sf"/>
</dbReference>
<dbReference type="GO" id="GO:0003714">
    <property type="term" value="F:transcription corepressor activity"/>
    <property type="evidence" value="ECO:0007669"/>
    <property type="project" value="InterPro"/>
</dbReference>
<keyword evidence="3 4" id="KW-0539">Nucleus</keyword>
<dbReference type="SUPFAM" id="SSF47762">
    <property type="entry name" value="PAH2 domain"/>
    <property type="match status" value="2"/>
</dbReference>
<proteinExistence type="predicted"/>
<dbReference type="GO" id="GO:0000118">
    <property type="term" value="C:histone deacetylase complex"/>
    <property type="evidence" value="ECO:0007669"/>
    <property type="project" value="TreeGrafter"/>
</dbReference>
<name>A0A8H2WIM5_9AGAM</name>
<dbReference type="PANTHER" id="PTHR12346">
    <property type="entry name" value="SIN3B-RELATED"/>
    <property type="match status" value="1"/>
</dbReference>
<feature type="region of interest" description="Disordered" evidence="5">
    <location>
        <begin position="170"/>
        <end position="208"/>
    </location>
</feature>
<evidence type="ECO:0000313" key="6">
    <source>
        <dbReference type="EMBL" id="CAE6386284.1"/>
    </source>
</evidence>
<dbReference type="Gene3D" id="1.20.1160.11">
    <property type="entry name" value="Paired amphipathic helix"/>
    <property type="match status" value="2"/>
</dbReference>
<dbReference type="OrthoDB" id="10265969at2759"/>
<dbReference type="GO" id="GO:0000122">
    <property type="term" value="P:negative regulation of transcription by RNA polymerase II"/>
    <property type="evidence" value="ECO:0007669"/>
    <property type="project" value="TreeGrafter"/>
</dbReference>
<dbReference type="PROSITE" id="PS51477">
    <property type="entry name" value="PAH"/>
    <property type="match status" value="1"/>
</dbReference>
<dbReference type="InterPro" id="IPR039774">
    <property type="entry name" value="Sin3-like"/>
</dbReference>
<sequence length="224" mass="24920">MQYDNALDFIATVRHAFAAEPWVFDAFVVVLSEYRKQQIDIDDLMTHMRAIFSSHDDLFDLFCRFLPNQEQPCCPSALDFVSYVKARSSSDVYSAFLGLLNDVDRGQLAVTEVSPSGLVKADSDKKQMYSKTCALFRQDTQLLAEFECFFRGDWATGDDLSDLDDEMDAEGLASVQSSPSPSVESFNGVQTPKDSGSPLPRSLNLKSLSLEPQPELSVAGEWNS</sequence>
<dbReference type="PANTHER" id="PTHR12346:SF0">
    <property type="entry name" value="SIN3A, ISOFORM G"/>
    <property type="match status" value="1"/>
</dbReference>
<dbReference type="InterPro" id="IPR003822">
    <property type="entry name" value="PAH"/>
</dbReference>
<keyword evidence="2" id="KW-0678">Repressor</keyword>
<protein>
    <submittedName>
        <fullName evidence="6">Uncharacterized protein</fullName>
    </submittedName>
</protein>
<dbReference type="GO" id="GO:0000785">
    <property type="term" value="C:chromatin"/>
    <property type="evidence" value="ECO:0007669"/>
    <property type="project" value="TreeGrafter"/>
</dbReference>
<dbReference type="Pfam" id="PF02671">
    <property type="entry name" value="PAH"/>
    <property type="match status" value="1"/>
</dbReference>
<evidence type="ECO:0000313" key="7">
    <source>
        <dbReference type="Proteomes" id="UP000663831"/>
    </source>
</evidence>
<dbReference type="EMBL" id="CAJMWV010000291">
    <property type="protein sequence ID" value="CAE6386284.1"/>
    <property type="molecule type" value="Genomic_DNA"/>
</dbReference>
<accession>A0A8H2WIM5</accession>
<dbReference type="Proteomes" id="UP000663831">
    <property type="component" value="Unassembled WGS sequence"/>
</dbReference>
<comment type="subcellular location">
    <subcellularLocation>
        <location evidence="1 4">Nucleus</location>
    </subcellularLocation>
</comment>
<evidence type="ECO:0000256" key="2">
    <source>
        <dbReference type="ARBA" id="ARBA00022491"/>
    </source>
</evidence>
<comment type="caution">
    <text evidence="6">The sequence shown here is derived from an EMBL/GenBank/DDBJ whole genome shotgun (WGS) entry which is preliminary data.</text>
</comment>
<evidence type="ECO:0000256" key="4">
    <source>
        <dbReference type="PROSITE-ProRule" id="PRU00810"/>
    </source>
</evidence>
<reference evidence="6" key="1">
    <citation type="submission" date="2021-01" db="EMBL/GenBank/DDBJ databases">
        <authorList>
            <person name="Kaushik A."/>
        </authorList>
    </citation>
    <scope>NUCLEOTIDE SEQUENCE</scope>
    <source>
        <strain evidence="6">AG3-1AP</strain>
    </source>
</reference>
<evidence type="ECO:0000256" key="5">
    <source>
        <dbReference type="SAM" id="MobiDB-lite"/>
    </source>
</evidence>